<gene>
    <name evidence="4" type="ORF">JTBM06_V1_310001</name>
</gene>
<protein>
    <submittedName>
        <fullName evidence="4">RNA-directed DNA polymerase (Reverse transcriptase)</fullName>
    </submittedName>
</protein>
<dbReference type="InterPro" id="IPR043502">
    <property type="entry name" value="DNA/RNA_pol_sf"/>
</dbReference>
<keyword evidence="4" id="KW-0808">Transferase</keyword>
<dbReference type="InterPro" id="IPR030931">
    <property type="entry name" value="Group_II_RT_mat"/>
</dbReference>
<proteinExistence type="inferred from homology"/>
<dbReference type="PANTHER" id="PTHR34047">
    <property type="entry name" value="NUCLEAR INTRON MATURASE 1, MITOCHONDRIAL-RELATED"/>
    <property type="match status" value="1"/>
</dbReference>
<feature type="compositionally biased region" description="Basic and acidic residues" evidence="2">
    <location>
        <begin position="1"/>
        <end position="10"/>
    </location>
</feature>
<reference evidence="4" key="1">
    <citation type="submission" date="2019-07" db="EMBL/GenBank/DDBJ databases">
        <authorList>
            <person name="Weber M."/>
            <person name="Kostadinov I."/>
            <person name="Kostadinov D I."/>
        </authorList>
    </citation>
    <scope>NUCLEOTIDE SEQUENCE</scope>
    <source>
        <strain evidence="4">Gfbio:sag-sample-m06:053724c1-46a9-4a36-b237-ea2bf867836b</strain>
    </source>
</reference>
<feature type="region of interest" description="Disordered" evidence="2">
    <location>
        <begin position="1"/>
        <end position="26"/>
    </location>
</feature>
<keyword evidence="4" id="KW-0695">RNA-directed DNA polymerase</keyword>
<organism evidence="4">
    <name type="scientific">uncultured Woeseiaceae bacterium</name>
    <dbReference type="NCBI Taxonomy" id="1983305"/>
    <lineage>
        <taxon>Bacteria</taxon>
        <taxon>Pseudomonadati</taxon>
        <taxon>Pseudomonadota</taxon>
        <taxon>Gammaproteobacteria</taxon>
        <taxon>Woeseiales</taxon>
        <taxon>Woeseiaceae</taxon>
        <taxon>environmental samples</taxon>
    </lineage>
</organism>
<dbReference type="PROSITE" id="PS50878">
    <property type="entry name" value="RT_POL"/>
    <property type="match status" value="1"/>
</dbReference>
<accession>A0A7D9H557</accession>
<dbReference type="InterPro" id="IPR000477">
    <property type="entry name" value="RT_dom"/>
</dbReference>
<dbReference type="AlphaFoldDB" id="A0A7D9H557"/>
<dbReference type="CDD" id="cd01651">
    <property type="entry name" value="RT_G2_intron"/>
    <property type="match status" value="1"/>
</dbReference>
<comment type="similarity">
    <text evidence="1">Belongs to the bacterial reverse transcriptase family.</text>
</comment>
<dbReference type="NCBIfam" id="TIGR04416">
    <property type="entry name" value="group_II_RT_mat"/>
    <property type="match status" value="1"/>
</dbReference>
<evidence type="ECO:0000313" key="4">
    <source>
        <dbReference type="EMBL" id="VUX56119.1"/>
    </source>
</evidence>
<dbReference type="PANTHER" id="PTHR34047:SF8">
    <property type="entry name" value="PROTEIN YKFC"/>
    <property type="match status" value="1"/>
</dbReference>
<feature type="domain" description="Reverse transcriptase" evidence="3">
    <location>
        <begin position="124"/>
        <end position="374"/>
    </location>
</feature>
<dbReference type="Gene3D" id="3.30.70.270">
    <property type="match status" value="1"/>
</dbReference>
<evidence type="ECO:0000256" key="2">
    <source>
        <dbReference type="SAM" id="MobiDB-lite"/>
    </source>
</evidence>
<dbReference type="EMBL" id="LR633967">
    <property type="protein sequence ID" value="VUX56119.1"/>
    <property type="molecule type" value="Genomic_DNA"/>
</dbReference>
<evidence type="ECO:0000256" key="1">
    <source>
        <dbReference type="ARBA" id="ARBA00034120"/>
    </source>
</evidence>
<evidence type="ECO:0000259" key="3">
    <source>
        <dbReference type="PROSITE" id="PS50878"/>
    </source>
</evidence>
<keyword evidence="4" id="KW-0548">Nucleotidyltransferase</keyword>
<sequence>MNKYVDEKSDSVILPMKPSNKEGLPSAEMVEGRTLPEGNSDQTAAVRTQCREAASNGLMAVRQAALRFKTQAEGEMRFSALLHHINVELLEQSYFALKRKAAPGIDGVRWQAYGEGLSESLKELHQRIHRGSYRAKPAKRKMIPKADGTERPLSILCLEDKIVQQAVVYVLEAIYEPEFLGFSYGFRAGRSQHDALDALSTGIYRKRVNWVLDADIQGFFDAMSHDWILRFLQHRIADKRLLRLITKWLKVGTIHEGRHELSSQGTPQGAVISPILANVYLHYVFDLWANHWRQEKASGDVLMIRYADDLVLGFEYEDEAKAFLAEMRERLQKFGLNLHPDKTRLIQFGRRAIDDRKRQGLGKPETFDFLGFTHFCTTSRKRGKFVIGRKTIRKRMLAQLKLLKREFRRRLHAPIYETGIWLRRVLQGYLNYFAVSGNDRSLWQFYNRVRCYWLKALRRRSQKAFLSWSQFMRLTSGFFPRIRVLHPQPSTRFDARTRRRSPVR</sequence>
<dbReference type="SUPFAM" id="SSF56672">
    <property type="entry name" value="DNA/RNA polymerases"/>
    <property type="match status" value="1"/>
</dbReference>
<name>A0A7D9H557_9GAMM</name>
<dbReference type="InterPro" id="IPR051083">
    <property type="entry name" value="GrpII_Intron_Splice-Mob/Def"/>
</dbReference>
<dbReference type="Pfam" id="PF00078">
    <property type="entry name" value="RVT_1"/>
    <property type="match status" value="1"/>
</dbReference>
<dbReference type="GO" id="GO:0003964">
    <property type="term" value="F:RNA-directed DNA polymerase activity"/>
    <property type="evidence" value="ECO:0007669"/>
    <property type="project" value="UniProtKB-KW"/>
</dbReference>
<dbReference type="InterPro" id="IPR043128">
    <property type="entry name" value="Rev_trsase/Diguanyl_cyclase"/>
</dbReference>